<dbReference type="AlphaFoldDB" id="A0A2A6CWV7"/>
<reference evidence="1" key="2">
    <citation type="submission" date="2022-06" db="UniProtKB">
        <authorList>
            <consortium name="EnsemblMetazoa"/>
        </authorList>
    </citation>
    <scope>IDENTIFICATION</scope>
    <source>
        <strain evidence="1">PS312</strain>
    </source>
</reference>
<sequence>MPHLSEVVVALFTISLFILDHLVASMTKQRRTTTMHDRIMPEINFYNHKINFRPREYEPQDFAANQIKMCNPEVNHPDIFIYDEKLNKQGDEITERHSTDTKDETKKQLTEWRGSLPELEQHDLLETAVERHRVTPGRGKGAKVPYEQAPKTSDVVLDIKVMK</sequence>
<protein>
    <submittedName>
        <fullName evidence="1">Uncharacterized protein</fullName>
    </submittedName>
</protein>
<organism evidence="1 2">
    <name type="scientific">Pristionchus pacificus</name>
    <name type="common">Parasitic nematode worm</name>
    <dbReference type="NCBI Taxonomy" id="54126"/>
    <lineage>
        <taxon>Eukaryota</taxon>
        <taxon>Metazoa</taxon>
        <taxon>Ecdysozoa</taxon>
        <taxon>Nematoda</taxon>
        <taxon>Chromadorea</taxon>
        <taxon>Rhabditida</taxon>
        <taxon>Rhabditina</taxon>
        <taxon>Diplogasteromorpha</taxon>
        <taxon>Diplogasteroidea</taxon>
        <taxon>Neodiplogasteridae</taxon>
        <taxon>Pristionchus</taxon>
    </lineage>
</organism>
<name>A0A2A6CWV7_PRIPA</name>
<proteinExistence type="predicted"/>
<keyword evidence="2" id="KW-1185">Reference proteome</keyword>
<accession>A0A2A6CWV7</accession>
<evidence type="ECO:0000313" key="1">
    <source>
        <dbReference type="EnsemblMetazoa" id="PPA44170.1"/>
    </source>
</evidence>
<dbReference type="Proteomes" id="UP000005239">
    <property type="component" value="Unassembled WGS sequence"/>
</dbReference>
<gene>
    <name evidence="1" type="primary">WBGene00282539</name>
</gene>
<evidence type="ECO:0000313" key="2">
    <source>
        <dbReference type="Proteomes" id="UP000005239"/>
    </source>
</evidence>
<accession>A0A8R1UZJ7</accession>
<reference evidence="2" key="1">
    <citation type="journal article" date="2008" name="Nat. Genet.">
        <title>The Pristionchus pacificus genome provides a unique perspective on nematode lifestyle and parasitism.</title>
        <authorList>
            <person name="Dieterich C."/>
            <person name="Clifton S.W."/>
            <person name="Schuster L.N."/>
            <person name="Chinwalla A."/>
            <person name="Delehaunty K."/>
            <person name="Dinkelacker I."/>
            <person name="Fulton L."/>
            <person name="Fulton R."/>
            <person name="Godfrey J."/>
            <person name="Minx P."/>
            <person name="Mitreva M."/>
            <person name="Roeseler W."/>
            <person name="Tian H."/>
            <person name="Witte H."/>
            <person name="Yang S.P."/>
            <person name="Wilson R.K."/>
            <person name="Sommer R.J."/>
        </authorList>
    </citation>
    <scope>NUCLEOTIDE SEQUENCE [LARGE SCALE GENOMIC DNA]</scope>
    <source>
        <strain evidence="2">PS312</strain>
    </source>
</reference>
<dbReference type="EnsemblMetazoa" id="PPA44170.1">
    <property type="protein sequence ID" value="PPA44170.1"/>
    <property type="gene ID" value="WBGene00282539"/>
</dbReference>